<name>A0A2Z3H6X1_9BACT</name>
<dbReference type="EMBL" id="CP025958">
    <property type="protein sequence ID" value="AWM39367.1"/>
    <property type="molecule type" value="Genomic_DNA"/>
</dbReference>
<dbReference type="KEGG" id="gog:C1280_21850"/>
<dbReference type="Proteomes" id="UP000245802">
    <property type="component" value="Chromosome"/>
</dbReference>
<proteinExistence type="predicted"/>
<evidence type="ECO:0000313" key="1">
    <source>
        <dbReference type="EMBL" id="AWM39367.1"/>
    </source>
</evidence>
<keyword evidence="2" id="KW-1185">Reference proteome</keyword>
<accession>A0A2Z3H6X1</accession>
<protein>
    <submittedName>
        <fullName evidence="1">Uncharacterized protein</fullName>
    </submittedName>
</protein>
<dbReference type="RefSeq" id="WP_010033867.1">
    <property type="nucleotide sequence ID" value="NZ_CP025958.1"/>
</dbReference>
<evidence type="ECO:0000313" key="2">
    <source>
        <dbReference type="Proteomes" id="UP000245802"/>
    </source>
</evidence>
<reference evidence="1 2" key="1">
    <citation type="submission" date="2018-01" db="EMBL/GenBank/DDBJ databases">
        <title>G. obscuriglobus.</title>
        <authorList>
            <person name="Franke J."/>
            <person name="Blomberg W."/>
            <person name="Selmecki A."/>
        </authorList>
    </citation>
    <scope>NUCLEOTIDE SEQUENCE [LARGE SCALE GENOMIC DNA]</scope>
    <source>
        <strain evidence="1 2">DSM 5831</strain>
    </source>
</reference>
<gene>
    <name evidence="1" type="ORF">C1280_21850</name>
</gene>
<sequence>MTGSPEDKVPLIEFVVRVGDKQFTAWGQKLPEVGAPFAFEGTKEFGTKLQVESVGYELCPRGGSEHGCWLAIVITVGPGPT</sequence>
<dbReference type="AlphaFoldDB" id="A0A2Z3H6X1"/>
<organism evidence="1 2">
    <name type="scientific">Gemmata obscuriglobus</name>
    <dbReference type="NCBI Taxonomy" id="114"/>
    <lineage>
        <taxon>Bacteria</taxon>
        <taxon>Pseudomonadati</taxon>
        <taxon>Planctomycetota</taxon>
        <taxon>Planctomycetia</taxon>
        <taxon>Gemmatales</taxon>
        <taxon>Gemmataceae</taxon>
        <taxon>Gemmata</taxon>
    </lineage>
</organism>